<protein>
    <submittedName>
        <fullName evidence="1">Uncharacterized protein</fullName>
    </submittedName>
</protein>
<organism evidence="1">
    <name type="scientific">Anguilla anguilla</name>
    <name type="common">European freshwater eel</name>
    <name type="synonym">Muraena anguilla</name>
    <dbReference type="NCBI Taxonomy" id="7936"/>
    <lineage>
        <taxon>Eukaryota</taxon>
        <taxon>Metazoa</taxon>
        <taxon>Chordata</taxon>
        <taxon>Craniata</taxon>
        <taxon>Vertebrata</taxon>
        <taxon>Euteleostomi</taxon>
        <taxon>Actinopterygii</taxon>
        <taxon>Neopterygii</taxon>
        <taxon>Teleostei</taxon>
        <taxon>Anguilliformes</taxon>
        <taxon>Anguillidae</taxon>
        <taxon>Anguilla</taxon>
    </lineage>
</organism>
<dbReference type="AlphaFoldDB" id="A0A0E9VK94"/>
<reference evidence="1" key="2">
    <citation type="journal article" date="2015" name="Fish Shellfish Immunol.">
        <title>Early steps in the European eel (Anguilla anguilla)-Vibrio vulnificus interaction in the gills: Role of the RtxA13 toxin.</title>
        <authorList>
            <person name="Callol A."/>
            <person name="Pajuelo D."/>
            <person name="Ebbesson L."/>
            <person name="Teles M."/>
            <person name="MacKenzie S."/>
            <person name="Amaro C."/>
        </authorList>
    </citation>
    <scope>NUCLEOTIDE SEQUENCE</scope>
</reference>
<evidence type="ECO:0000313" key="1">
    <source>
        <dbReference type="EMBL" id="JAH78436.1"/>
    </source>
</evidence>
<dbReference type="EMBL" id="GBXM01030141">
    <property type="protein sequence ID" value="JAH78436.1"/>
    <property type="molecule type" value="Transcribed_RNA"/>
</dbReference>
<accession>A0A0E9VK94</accession>
<name>A0A0E9VK94_ANGAN</name>
<sequence length="30" mass="3250">MKTLNCNCKHFSAVSNGLPVALLKRKCSSV</sequence>
<proteinExistence type="predicted"/>
<reference evidence="1" key="1">
    <citation type="submission" date="2014-11" db="EMBL/GenBank/DDBJ databases">
        <authorList>
            <person name="Amaro Gonzalez C."/>
        </authorList>
    </citation>
    <scope>NUCLEOTIDE SEQUENCE</scope>
</reference>